<keyword evidence="8 20" id="KW-0347">Helicase</keyword>
<dbReference type="Gene3D" id="1.10.10.10">
    <property type="entry name" value="Winged helix-like DNA-binding domain superfamily/Winged helix DNA-binding domain"/>
    <property type="match status" value="1"/>
</dbReference>
<dbReference type="CDD" id="cd17920">
    <property type="entry name" value="DEXHc_RecQ"/>
    <property type="match status" value="1"/>
</dbReference>
<feature type="domain" description="Helicase C-terminal" evidence="19">
    <location>
        <begin position="216"/>
        <end position="366"/>
    </location>
</feature>
<dbReference type="Proteomes" id="UP000319040">
    <property type="component" value="Unassembled WGS sequence"/>
</dbReference>
<dbReference type="InterPro" id="IPR044876">
    <property type="entry name" value="HRDC_dom_sf"/>
</dbReference>
<dbReference type="EC" id="5.6.2.4" evidence="16"/>
<keyword evidence="10" id="KW-0067">ATP-binding</keyword>
<evidence type="ECO:0000313" key="20">
    <source>
        <dbReference type="EMBL" id="SMO53304.1"/>
    </source>
</evidence>
<dbReference type="GO" id="GO:0006281">
    <property type="term" value="P:DNA repair"/>
    <property type="evidence" value="ECO:0007669"/>
    <property type="project" value="UniProtKB-KW"/>
</dbReference>
<keyword evidence="14" id="KW-0413">Isomerase</keyword>
<dbReference type="PANTHER" id="PTHR13710:SF105">
    <property type="entry name" value="ATP-DEPENDENT DNA HELICASE Q1"/>
    <property type="match status" value="1"/>
</dbReference>
<evidence type="ECO:0000256" key="7">
    <source>
        <dbReference type="ARBA" id="ARBA00022801"/>
    </source>
</evidence>
<dbReference type="SMART" id="SM00490">
    <property type="entry name" value="HELICc"/>
    <property type="match status" value="1"/>
</dbReference>
<evidence type="ECO:0000256" key="2">
    <source>
        <dbReference type="ARBA" id="ARBA00001947"/>
    </source>
</evidence>
<dbReference type="PROSITE" id="PS50967">
    <property type="entry name" value="HRDC"/>
    <property type="match status" value="1"/>
</dbReference>
<dbReference type="GO" id="GO:0043590">
    <property type="term" value="C:bacterial nucleoid"/>
    <property type="evidence" value="ECO:0007669"/>
    <property type="project" value="TreeGrafter"/>
</dbReference>
<dbReference type="GO" id="GO:0043138">
    <property type="term" value="F:3'-5' DNA helicase activity"/>
    <property type="evidence" value="ECO:0007669"/>
    <property type="project" value="UniProtKB-EC"/>
</dbReference>
<dbReference type="SMART" id="SM00341">
    <property type="entry name" value="HRDC"/>
    <property type="match status" value="1"/>
</dbReference>
<comment type="cofactor">
    <cofactor evidence="1">
        <name>Mg(2+)</name>
        <dbReference type="ChEBI" id="CHEBI:18420"/>
    </cofactor>
</comment>
<dbReference type="InterPro" id="IPR002121">
    <property type="entry name" value="HRDC_dom"/>
</dbReference>
<keyword evidence="13" id="KW-0234">DNA repair</keyword>
<keyword evidence="11" id="KW-0238">DNA-binding</keyword>
<dbReference type="Pfam" id="PF09382">
    <property type="entry name" value="RQC"/>
    <property type="match status" value="1"/>
</dbReference>
<evidence type="ECO:0000256" key="11">
    <source>
        <dbReference type="ARBA" id="ARBA00023125"/>
    </source>
</evidence>
<feature type="domain" description="HRDC" evidence="17">
    <location>
        <begin position="524"/>
        <end position="604"/>
    </location>
</feature>
<comment type="similarity">
    <text evidence="3">Belongs to the helicase family. RecQ subfamily.</text>
</comment>
<dbReference type="SUPFAM" id="SSF47819">
    <property type="entry name" value="HRDC-like"/>
    <property type="match status" value="1"/>
</dbReference>
<keyword evidence="12" id="KW-0233">DNA recombination</keyword>
<dbReference type="RefSeq" id="WP_142532610.1">
    <property type="nucleotide sequence ID" value="NZ_FXTB01000002.1"/>
</dbReference>
<dbReference type="EMBL" id="FXTB01000002">
    <property type="protein sequence ID" value="SMO53304.1"/>
    <property type="molecule type" value="Genomic_DNA"/>
</dbReference>
<dbReference type="InterPro" id="IPR036388">
    <property type="entry name" value="WH-like_DNA-bd_sf"/>
</dbReference>
<dbReference type="GO" id="GO:0030894">
    <property type="term" value="C:replisome"/>
    <property type="evidence" value="ECO:0007669"/>
    <property type="project" value="TreeGrafter"/>
</dbReference>
<dbReference type="InterPro" id="IPR036390">
    <property type="entry name" value="WH_DNA-bd_sf"/>
</dbReference>
<dbReference type="PROSITE" id="PS51194">
    <property type="entry name" value="HELICASE_CTER"/>
    <property type="match status" value="1"/>
</dbReference>
<protein>
    <recommendedName>
        <fullName evidence="16">DNA helicase RecQ</fullName>
        <ecNumber evidence="16">5.6.2.4</ecNumber>
    </recommendedName>
</protein>
<dbReference type="Pfam" id="PF16124">
    <property type="entry name" value="RecQ_Zn_bind"/>
    <property type="match status" value="1"/>
</dbReference>
<evidence type="ECO:0000256" key="10">
    <source>
        <dbReference type="ARBA" id="ARBA00022840"/>
    </source>
</evidence>
<dbReference type="Pfam" id="PF00570">
    <property type="entry name" value="HRDC"/>
    <property type="match status" value="1"/>
</dbReference>
<dbReference type="Pfam" id="PF00271">
    <property type="entry name" value="Helicase_C"/>
    <property type="match status" value="1"/>
</dbReference>
<dbReference type="Gene3D" id="1.10.150.80">
    <property type="entry name" value="HRDC domain"/>
    <property type="match status" value="1"/>
</dbReference>
<proteinExistence type="inferred from homology"/>
<dbReference type="OrthoDB" id="9763310at2"/>
<dbReference type="FunFam" id="3.40.50.300:FF:000296">
    <property type="entry name" value="ATP-dependent DNA helicase RecQ"/>
    <property type="match status" value="1"/>
</dbReference>
<dbReference type="InterPro" id="IPR027417">
    <property type="entry name" value="P-loop_NTPase"/>
</dbReference>
<keyword evidence="9" id="KW-0862">Zinc</keyword>
<comment type="catalytic activity">
    <reaction evidence="15">
        <text>Couples ATP hydrolysis with the unwinding of duplex DNA by translocating in the 3'-5' direction.</text>
        <dbReference type="EC" id="5.6.2.4"/>
    </reaction>
</comment>
<evidence type="ECO:0000256" key="16">
    <source>
        <dbReference type="NCBIfam" id="TIGR01389"/>
    </source>
</evidence>
<dbReference type="GO" id="GO:0005524">
    <property type="term" value="F:ATP binding"/>
    <property type="evidence" value="ECO:0007669"/>
    <property type="project" value="UniProtKB-KW"/>
</dbReference>
<evidence type="ECO:0000256" key="15">
    <source>
        <dbReference type="ARBA" id="ARBA00034617"/>
    </source>
</evidence>
<dbReference type="SUPFAM" id="SSF52540">
    <property type="entry name" value="P-loop containing nucleoside triphosphate hydrolases"/>
    <property type="match status" value="1"/>
</dbReference>
<dbReference type="InterPro" id="IPR004589">
    <property type="entry name" value="DNA_helicase_ATP-dep_RecQ"/>
</dbReference>
<dbReference type="GO" id="GO:0016787">
    <property type="term" value="F:hydrolase activity"/>
    <property type="evidence" value="ECO:0007669"/>
    <property type="project" value="UniProtKB-KW"/>
</dbReference>
<evidence type="ECO:0000256" key="9">
    <source>
        <dbReference type="ARBA" id="ARBA00022833"/>
    </source>
</evidence>
<keyword evidence="21" id="KW-1185">Reference proteome</keyword>
<dbReference type="InterPro" id="IPR014001">
    <property type="entry name" value="Helicase_ATP-bd"/>
</dbReference>
<dbReference type="AlphaFoldDB" id="A0A521C1Q0"/>
<keyword evidence="7" id="KW-0378">Hydrolase</keyword>
<dbReference type="GO" id="GO:0046872">
    <property type="term" value="F:metal ion binding"/>
    <property type="evidence" value="ECO:0007669"/>
    <property type="project" value="UniProtKB-KW"/>
</dbReference>
<feature type="domain" description="Helicase ATP-binding" evidence="18">
    <location>
        <begin position="27"/>
        <end position="195"/>
    </location>
</feature>
<dbReference type="PANTHER" id="PTHR13710">
    <property type="entry name" value="DNA HELICASE RECQ FAMILY MEMBER"/>
    <property type="match status" value="1"/>
</dbReference>
<dbReference type="InterPro" id="IPR006293">
    <property type="entry name" value="DNA_helicase_ATP-dep_RecQ_bac"/>
</dbReference>
<dbReference type="GO" id="GO:0005737">
    <property type="term" value="C:cytoplasm"/>
    <property type="evidence" value="ECO:0007669"/>
    <property type="project" value="TreeGrafter"/>
</dbReference>
<reference evidence="20 21" key="1">
    <citation type="submission" date="2017-05" db="EMBL/GenBank/DDBJ databases">
        <authorList>
            <person name="Varghese N."/>
            <person name="Submissions S."/>
        </authorList>
    </citation>
    <scope>NUCLEOTIDE SEQUENCE [LARGE SCALE GENOMIC DNA]</scope>
    <source>
        <strain evidence="20 21">DSM 27040</strain>
    </source>
</reference>
<dbReference type="Pfam" id="PF00270">
    <property type="entry name" value="DEAD"/>
    <property type="match status" value="1"/>
</dbReference>
<dbReference type="SMART" id="SM00487">
    <property type="entry name" value="DEXDc"/>
    <property type="match status" value="1"/>
</dbReference>
<dbReference type="SMART" id="SM00956">
    <property type="entry name" value="RQC"/>
    <property type="match status" value="1"/>
</dbReference>
<dbReference type="InterPro" id="IPR011545">
    <property type="entry name" value="DEAD/DEAH_box_helicase_dom"/>
</dbReference>
<evidence type="ECO:0000259" key="18">
    <source>
        <dbReference type="PROSITE" id="PS51192"/>
    </source>
</evidence>
<evidence type="ECO:0000256" key="3">
    <source>
        <dbReference type="ARBA" id="ARBA00005446"/>
    </source>
</evidence>
<dbReference type="CDD" id="cd18794">
    <property type="entry name" value="SF2_C_RecQ"/>
    <property type="match status" value="1"/>
</dbReference>
<evidence type="ECO:0000259" key="17">
    <source>
        <dbReference type="PROSITE" id="PS50967"/>
    </source>
</evidence>
<dbReference type="InterPro" id="IPR010997">
    <property type="entry name" value="HRDC-like_sf"/>
</dbReference>
<dbReference type="InterPro" id="IPR001650">
    <property type="entry name" value="Helicase_C-like"/>
</dbReference>
<dbReference type="GO" id="GO:0009378">
    <property type="term" value="F:four-way junction helicase activity"/>
    <property type="evidence" value="ECO:0007669"/>
    <property type="project" value="TreeGrafter"/>
</dbReference>
<dbReference type="GO" id="GO:0006260">
    <property type="term" value="P:DNA replication"/>
    <property type="evidence" value="ECO:0007669"/>
    <property type="project" value="InterPro"/>
</dbReference>
<dbReference type="GO" id="GO:0006310">
    <property type="term" value="P:DNA recombination"/>
    <property type="evidence" value="ECO:0007669"/>
    <property type="project" value="UniProtKB-UniRule"/>
</dbReference>
<dbReference type="InterPro" id="IPR018982">
    <property type="entry name" value="RQC_domain"/>
</dbReference>
<evidence type="ECO:0000313" key="21">
    <source>
        <dbReference type="Proteomes" id="UP000319040"/>
    </source>
</evidence>
<dbReference type="SUPFAM" id="SSF46785">
    <property type="entry name" value="Winged helix' DNA-binding domain"/>
    <property type="match status" value="1"/>
</dbReference>
<evidence type="ECO:0000256" key="13">
    <source>
        <dbReference type="ARBA" id="ARBA00023204"/>
    </source>
</evidence>
<evidence type="ECO:0000256" key="14">
    <source>
        <dbReference type="ARBA" id="ARBA00023235"/>
    </source>
</evidence>
<dbReference type="Gene3D" id="3.40.50.300">
    <property type="entry name" value="P-loop containing nucleotide triphosphate hydrolases"/>
    <property type="match status" value="2"/>
</dbReference>
<evidence type="ECO:0000256" key="6">
    <source>
        <dbReference type="ARBA" id="ARBA00022763"/>
    </source>
</evidence>
<evidence type="ECO:0000259" key="19">
    <source>
        <dbReference type="PROSITE" id="PS51194"/>
    </source>
</evidence>
<dbReference type="GO" id="GO:0009432">
    <property type="term" value="P:SOS response"/>
    <property type="evidence" value="ECO:0007669"/>
    <property type="project" value="UniProtKB-UniRule"/>
</dbReference>
<dbReference type="InterPro" id="IPR032284">
    <property type="entry name" value="RecQ_Zn-bd"/>
</dbReference>
<dbReference type="PROSITE" id="PS51192">
    <property type="entry name" value="HELICASE_ATP_BIND_1"/>
    <property type="match status" value="1"/>
</dbReference>
<keyword evidence="6" id="KW-0227">DNA damage</keyword>
<sequence>MLIDRAKEILKNVFGYSSFRSTQQKVIEAALQKKDCLVLMPTGGGKSICFQVPALLLPGVSIVVSPLIALMKDQVEALKVNGVNAEFLNSSLTEQKQQEIIKDTLDGKVKLLYVSPEKMNTESFYYTLLQCELSLIAIDEAHCISSWGHDFRPDYKKLGYLKKQFAGVPLMALTATADPLTQDDIVVQLKLNEPIVFKDSFSRPNIFLEARPAYKRKEAILNFIQQRAEESGILYCLSKKNTEDMSRFLRSNGVSSHFYHAGMDAVVRNRVQNDFINDRIKVVCATIAFGMGIDKSNVRWVIHHNLPKNIEGYYQEIGRSGRDGMPAHALLFYGAQDYNVLAGFNDQSERKAILNARLDRMLHFARSNHCRRKLLLNYFGEWTQDDCGACDNCKDKRTLFDGTVLAQKAMSAVARLQGRLPDKLLAHVMAGNKTSEVMSGKLNTIKTFGAGADISIDDWQRIVNQLLSLGYLKVEYHLGSVLALTPLSQNVLFNGERVMLHRLDEKIKRTPKPMPKKRTASTTFSRETGLFERLRQLRRTMAVAQGVPPYILFSDATLSEMVEYRPTNEWEMKGISGVGNTKWERYGQAFVDEIKSFTAGKAKEN</sequence>
<comment type="cofactor">
    <cofactor evidence="2">
        <name>Zn(2+)</name>
        <dbReference type="ChEBI" id="CHEBI:29105"/>
    </cofactor>
</comment>
<keyword evidence="5" id="KW-0547">Nucleotide-binding</keyword>
<evidence type="ECO:0000256" key="8">
    <source>
        <dbReference type="ARBA" id="ARBA00022806"/>
    </source>
</evidence>
<evidence type="ECO:0000256" key="12">
    <source>
        <dbReference type="ARBA" id="ARBA00023172"/>
    </source>
</evidence>
<evidence type="ECO:0000256" key="4">
    <source>
        <dbReference type="ARBA" id="ARBA00022723"/>
    </source>
</evidence>
<keyword evidence="4" id="KW-0479">Metal-binding</keyword>
<evidence type="ECO:0000256" key="5">
    <source>
        <dbReference type="ARBA" id="ARBA00022741"/>
    </source>
</evidence>
<dbReference type="NCBIfam" id="TIGR00614">
    <property type="entry name" value="recQ_fam"/>
    <property type="match status" value="1"/>
</dbReference>
<organism evidence="20 21">
    <name type="scientific">Saccharicrinis carchari</name>
    <dbReference type="NCBI Taxonomy" id="1168039"/>
    <lineage>
        <taxon>Bacteria</taxon>
        <taxon>Pseudomonadati</taxon>
        <taxon>Bacteroidota</taxon>
        <taxon>Bacteroidia</taxon>
        <taxon>Marinilabiliales</taxon>
        <taxon>Marinilabiliaceae</taxon>
        <taxon>Saccharicrinis</taxon>
    </lineage>
</organism>
<name>A0A521C1Q0_SACCC</name>
<accession>A0A521C1Q0</accession>
<gene>
    <name evidence="20" type="ORF">SAMN06265379_102316</name>
</gene>
<dbReference type="NCBIfam" id="TIGR01389">
    <property type="entry name" value="recQ"/>
    <property type="match status" value="1"/>
</dbReference>
<evidence type="ECO:0000256" key="1">
    <source>
        <dbReference type="ARBA" id="ARBA00001946"/>
    </source>
</evidence>
<dbReference type="GO" id="GO:0003677">
    <property type="term" value="F:DNA binding"/>
    <property type="evidence" value="ECO:0007669"/>
    <property type="project" value="UniProtKB-KW"/>
</dbReference>